<dbReference type="GO" id="GO:0016791">
    <property type="term" value="F:phosphatase activity"/>
    <property type="evidence" value="ECO:0007669"/>
    <property type="project" value="TreeGrafter"/>
</dbReference>
<dbReference type="InterPro" id="IPR006379">
    <property type="entry name" value="HAD-SF_hydro_IIB"/>
</dbReference>
<dbReference type="SUPFAM" id="SSF56784">
    <property type="entry name" value="HAD-like"/>
    <property type="match status" value="1"/>
</dbReference>
<accession>A0A928ZX79</accession>
<dbReference type="Gene3D" id="3.30.1240.10">
    <property type="match status" value="1"/>
</dbReference>
<dbReference type="Proteomes" id="UP000615026">
    <property type="component" value="Unassembled WGS sequence"/>
</dbReference>
<dbReference type="PANTHER" id="PTHR10000:SF8">
    <property type="entry name" value="HAD SUPERFAMILY HYDROLASE-LIKE, TYPE 3"/>
    <property type="match status" value="1"/>
</dbReference>
<sequence>MNDELLDNGVHTCHNYVGQHCQTFGVRRLGSFNSRSPMPTLYVSDLDGTLLTSTATLSTYARNTLNHLLASGLPFTIATSRSVSSVGPIFQGVSLPLPVIELNGAYITDLATGQHLIVNDIATELAIDILTLVESHQIKPLISSYNGQDDHMYFTTDVNPGVQWYIDDAKRNEDGRWSCRADLTRIFDEQVMRFTLIDTQARLTELAQALASRFADRLDMHLFENPYQPDWYWLTLQDRQATKANGIRELQTLHQLHDHELTVFGDHNNDISMFQLADVAVATANATPELRQHATEIIGHHGEDSVVKYLESRWSMVNV</sequence>
<comment type="caution">
    <text evidence="1">The sequence shown here is derived from an EMBL/GenBank/DDBJ whole genome shotgun (WGS) entry which is preliminary data.</text>
</comment>
<keyword evidence="1" id="KW-0378">Hydrolase</keyword>
<evidence type="ECO:0000313" key="2">
    <source>
        <dbReference type="Proteomes" id="UP000615026"/>
    </source>
</evidence>
<dbReference type="PANTHER" id="PTHR10000">
    <property type="entry name" value="PHOSPHOSERINE PHOSPHATASE"/>
    <property type="match status" value="1"/>
</dbReference>
<dbReference type="GO" id="GO:0000287">
    <property type="term" value="F:magnesium ion binding"/>
    <property type="evidence" value="ECO:0007669"/>
    <property type="project" value="TreeGrafter"/>
</dbReference>
<protein>
    <submittedName>
        <fullName evidence="1">HAD-IIB family hydrolase</fullName>
    </submittedName>
</protein>
<organism evidence="1 2">
    <name type="scientific">Leptolyngbya cf. ectocarpi LEGE 11479</name>
    <dbReference type="NCBI Taxonomy" id="1828722"/>
    <lineage>
        <taxon>Bacteria</taxon>
        <taxon>Bacillati</taxon>
        <taxon>Cyanobacteriota</taxon>
        <taxon>Cyanophyceae</taxon>
        <taxon>Leptolyngbyales</taxon>
        <taxon>Leptolyngbyaceae</taxon>
        <taxon>Leptolyngbya group</taxon>
        <taxon>Leptolyngbya</taxon>
    </lineage>
</organism>
<gene>
    <name evidence="1" type="ORF">IQ260_21205</name>
</gene>
<proteinExistence type="predicted"/>
<name>A0A928ZX79_LEPEC</name>
<dbReference type="NCBIfam" id="TIGR01484">
    <property type="entry name" value="HAD-SF-IIB"/>
    <property type="match status" value="1"/>
</dbReference>
<reference evidence="1" key="1">
    <citation type="submission" date="2020-10" db="EMBL/GenBank/DDBJ databases">
        <authorList>
            <person name="Castelo-Branco R."/>
            <person name="Eusebio N."/>
            <person name="Adriana R."/>
            <person name="Vieira A."/>
            <person name="Brugerolle De Fraissinette N."/>
            <person name="Rezende De Castro R."/>
            <person name="Schneider M.P."/>
            <person name="Vasconcelos V."/>
            <person name="Leao P.N."/>
        </authorList>
    </citation>
    <scope>NUCLEOTIDE SEQUENCE</scope>
    <source>
        <strain evidence="1">LEGE 11479</strain>
    </source>
</reference>
<dbReference type="AlphaFoldDB" id="A0A928ZX79"/>
<evidence type="ECO:0000313" key="1">
    <source>
        <dbReference type="EMBL" id="MBE9069167.1"/>
    </source>
</evidence>
<dbReference type="InterPro" id="IPR023214">
    <property type="entry name" value="HAD_sf"/>
</dbReference>
<dbReference type="GO" id="GO:0005829">
    <property type="term" value="C:cytosol"/>
    <property type="evidence" value="ECO:0007669"/>
    <property type="project" value="TreeGrafter"/>
</dbReference>
<dbReference type="EMBL" id="JADEXP010000242">
    <property type="protein sequence ID" value="MBE9069167.1"/>
    <property type="molecule type" value="Genomic_DNA"/>
</dbReference>
<dbReference type="Pfam" id="PF08282">
    <property type="entry name" value="Hydrolase_3"/>
    <property type="match status" value="1"/>
</dbReference>
<keyword evidence="2" id="KW-1185">Reference proteome</keyword>
<dbReference type="InterPro" id="IPR036412">
    <property type="entry name" value="HAD-like_sf"/>
</dbReference>
<dbReference type="Gene3D" id="3.40.50.1000">
    <property type="entry name" value="HAD superfamily/HAD-like"/>
    <property type="match status" value="1"/>
</dbReference>